<gene>
    <name evidence="1" type="ORF">MST27_10365</name>
</gene>
<evidence type="ECO:0000313" key="2">
    <source>
        <dbReference type="Proteomes" id="UP001139682"/>
    </source>
</evidence>
<proteinExistence type="predicted"/>
<dbReference type="RefSeq" id="WP_243605892.1">
    <property type="nucleotide sequence ID" value="NZ_JALGRD010000005.1"/>
</dbReference>
<organism evidence="1 2">
    <name type="scientific">Stutzerimonas marianensis</name>
    <dbReference type="NCBI Taxonomy" id="2929513"/>
    <lineage>
        <taxon>Bacteria</taxon>
        <taxon>Pseudomonadati</taxon>
        <taxon>Pseudomonadota</taxon>
        <taxon>Gammaproteobacteria</taxon>
        <taxon>Pseudomonadales</taxon>
        <taxon>Pseudomonadaceae</taxon>
        <taxon>Stutzerimonas</taxon>
    </lineage>
</organism>
<protein>
    <submittedName>
        <fullName evidence="1">DUF488 family protein</fullName>
    </submittedName>
</protein>
<dbReference type="InterPro" id="IPR052552">
    <property type="entry name" value="YeaO-like"/>
</dbReference>
<dbReference type="Pfam" id="PF22752">
    <property type="entry name" value="DUF488-N3i"/>
    <property type="match status" value="1"/>
</dbReference>
<dbReference type="EMBL" id="JALGRD010000005">
    <property type="protein sequence ID" value="MCJ0973772.1"/>
    <property type="molecule type" value="Genomic_DNA"/>
</dbReference>
<name>A0A9X1W5J5_9GAMM</name>
<comment type="caution">
    <text evidence="1">The sequence shown here is derived from an EMBL/GenBank/DDBJ whole genome shotgun (WGS) entry which is preliminary data.</text>
</comment>
<evidence type="ECO:0000313" key="1">
    <source>
        <dbReference type="EMBL" id="MCJ0973772.1"/>
    </source>
</evidence>
<accession>A0A9X1W5J5</accession>
<dbReference type="Proteomes" id="UP001139682">
    <property type="component" value="Unassembled WGS sequence"/>
</dbReference>
<reference evidence="1" key="1">
    <citation type="submission" date="2022-03" db="EMBL/GenBank/DDBJ databases">
        <title>Pseudomonas marianensis sp. nov., a marine bacterium isolated from deep-sea sediments of the Mariana Trench.</title>
        <authorList>
            <person name="Wei Y."/>
        </authorList>
    </citation>
    <scope>NUCLEOTIDE SEQUENCE</scope>
    <source>
        <strain evidence="1">PS1</strain>
    </source>
</reference>
<keyword evidence="2" id="KW-1185">Reference proteome</keyword>
<dbReference type="PANTHER" id="PTHR36849">
    <property type="entry name" value="CYTOPLASMIC PROTEIN-RELATED"/>
    <property type="match status" value="1"/>
</dbReference>
<sequence>MIQCKRAYEAAQPGDGYRVLVDRLWPRNRRKELLPLHAWLAEVAPSTALRQAFKSKEMDFAAFRQAYRNELAAHPEYWWPLLEKAERGVLTLIYAARDEQRNNAKVLAEWLEEALERRGDQSSPTCYAGERLG</sequence>
<dbReference type="AlphaFoldDB" id="A0A9X1W5J5"/>
<dbReference type="PANTHER" id="PTHR36849:SF1">
    <property type="entry name" value="CYTOPLASMIC PROTEIN"/>
    <property type="match status" value="1"/>
</dbReference>